<feature type="transmembrane region" description="Helical" evidence="1">
    <location>
        <begin position="70"/>
        <end position="89"/>
    </location>
</feature>
<evidence type="ECO:0000313" key="2">
    <source>
        <dbReference type="EMBL" id="TCO28478.1"/>
    </source>
</evidence>
<proteinExistence type="predicted"/>
<feature type="transmembrane region" description="Helical" evidence="1">
    <location>
        <begin position="95"/>
        <end position="114"/>
    </location>
</feature>
<accession>A0A4R2HJG0</accession>
<protein>
    <submittedName>
        <fullName evidence="2">Uncharacterized protein</fullName>
    </submittedName>
</protein>
<keyword evidence="1" id="KW-0812">Transmembrane</keyword>
<keyword evidence="3" id="KW-1185">Reference proteome</keyword>
<dbReference type="EMBL" id="SLWN01000006">
    <property type="protein sequence ID" value="TCO28478.1"/>
    <property type="molecule type" value="Genomic_DNA"/>
</dbReference>
<feature type="transmembrane region" description="Helical" evidence="1">
    <location>
        <begin position="31"/>
        <end position="50"/>
    </location>
</feature>
<gene>
    <name evidence="2" type="ORF">EV652_106464</name>
</gene>
<keyword evidence="1" id="KW-0472">Membrane</keyword>
<name>A0A4R2HJG0_9ACTN</name>
<evidence type="ECO:0000313" key="3">
    <source>
        <dbReference type="Proteomes" id="UP000294508"/>
    </source>
</evidence>
<evidence type="ECO:0000256" key="1">
    <source>
        <dbReference type="SAM" id="Phobius"/>
    </source>
</evidence>
<reference evidence="2 3" key="1">
    <citation type="journal article" date="2015" name="Stand. Genomic Sci.">
        <title>Genomic Encyclopedia of Bacterial and Archaeal Type Strains, Phase III: the genomes of soil and plant-associated and newly described type strains.</title>
        <authorList>
            <person name="Whitman W.B."/>
            <person name="Woyke T."/>
            <person name="Klenk H.P."/>
            <person name="Zhou Y."/>
            <person name="Lilburn T.G."/>
            <person name="Beck B.J."/>
            <person name="De Vos P."/>
            <person name="Vandamme P."/>
            <person name="Eisen J.A."/>
            <person name="Garrity G."/>
            <person name="Hugenholtz P."/>
            <person name="Kyrpides N.C."/>
        </authorList>
    </citation>
    <scope>NUCLEOTIDE SEQUENCE [LARGE SCALE GENOMIC DNA]</scope>
    <source>
        <strain evidence="2 3">VKM Ac-2572</strain>
    </source>
</reference>
<keyword evidence="1" id="KW-1133">Transmembrane helix</keyword>
<dbReference type="AlphaFoldDB" id="A0A4R2HJG0"/>
<dbReference type="Proteomes" id="UP000294508">
    <property type="component" value="Unassembled WGS sequence"/>
</dbReference>
<sequence>MAVVAIVLALGAPALLGLSRTVQTPLMETAPASITVALAMSAAVAILRLIEPRRAALRLARDGTLGPRLYLFIACLWLLCPIISTVRLTADPSTLTAAAILAQLAAIAVMFHHARSSAA</sequence>
<organism evidence="2 3">
    <name type="scientific">Kribbella steppae</name>
    <dbReference type="NCBI Taxonomy" id="2512223"/>
    <lineage>
        <taxon>Bacteria</taxon>
        <taxon>Bacillati</taxon>
        <taxon>Actinomycetota</taxon>
        <taxon>Actinomycetes</taxon>
        <taxon>Propionibacteriales</taxon>
        <taxon>Kribbellaceae</taxon>
        <taxon>Kribbella</taxon>
    </lineage>
</organism>
<comment type="caution">
    <text evidence="2">The sequence shown here is derived from an EMBL/GenBank/DDBJ whole genome shotgun (WGS) entry which is preliminary data.</text>
</comment>